<name>A0A1E8EWY0_9CLOT</name>
<protein>
    <submittedName>
        <fullName evidence="1">Uncharacterized protein</fullName>
    </submittedName>
</protein>
<organism evidence="1 2">
    <name type="scientific">Clostridium acetireducens DSM 10703</name>
    <dbReference type="NCBI Taxonomy" id="1121290"/>
    <lineage>
        <taxon>Bacteria</taxon>
        <taxon>Bacillati</taxon>
        <taxon>Bacillota</taxon>
        <taxon>Clostridia</taxon>
        <taxon>Eubacteriales</taxon>
        <taxon>Clostridiaceae</taxon>
        <taxon>Clostridium</taxon>
    </lineage>
</organism>
<comment type="caution">
    <text evidence="1">The sequence shown here is derived from an EMBL/GenBank/DDBJ whole genome shotgun (WGS) entry which is preliminary data.</text>
</comment>
<dbReference type="Proteomes" id="UP000175744">
    <property type="component" value="Unassembled WGS sequence"/>
</dbReference>
<dbReference type="RefSeq" id="WP_070110847.1">
    <property type="nucleotide sequence ID" value="NZ_LZFO01000032.1"/>
</dbReference>
<dbReference type="EMBL" id="LZFO01000032">
    <property type="protein sequence ID" value="OFI05262.1"/>
    <property type="molecule type" value="Genomic_DNA"/>
</dbReference>
<gene>
    <name evidence="1" type="ORF">CLOACE_18800</name>
</gene>
<proteinExistence type="predicted"/>
<accession>A0A1E8EWY0</accession>
<keyword evidence="2" id="KW-1185">Reference proteome</keyword>
<dbReference type="AlphaFoldDB" id="A0A1E8EWY0"/>
<evidence type="ECO:0000313" key="1">
    <source>
        <dbReference type="EMBL" id="OFI05262.1"/>
    </source>
</evidence>
<dbReference type="STRING" id="1121290.CLAOCE_18800"/>
<reference evidence="1 2" key="1">
    <citation type="submission" date="2016-06" db="EMBL/GenBank/DDBJ databases">
        <title>Genome sequence of Clostridium acetireducens DSM 10703.</title>
        <authorList>
            <person name="Poehlein A."/>
            <person name="Fluechter S."/>
            <person name="Duerre P."/>
            <person name="Daniel R."/>
        </authorList>
    </citation>
    <scope>NUCLEOTIDE SEQUENCE [LARGE SCALE GENOMIC DNA]</scope>
    <source>
        <strain evidence="1 2">DSM 10703</strain>
    </source>
</reference>
<evidence type="ECO:0000313" key="2">
    <source>
        <dbReference type="Proteomes" id="UP000175744"/>
    </source>
</evidence>
<sequence length="97" mass="11366">MKKLINFGLENGTYGLGTEEEIQEMCKDWNTRVYRKELATYKEVEDYICLGGEIPENQFLEVKNGYVIINSDTDELDFYSKKIVCTQMLECILETYI</sequence>